<protein>
    <submittedName>
        <fullName evidence="5">ANKRD28 protein</fullName>
    </submittedName>
</protein>
<evidence type="ECO:0000256" key="4">
    <source>
        <dbReference type="SAM" id="MobiDB-lite"/>
    </source>
</evidence>
<dbReference type="SUPFAM" id="SSF56219">
    <property type="entry name" value="DNase I-like"/>
    <property type="match status" value="1"/>
</dbReference>
<dbReference type="Pfam" id="PF12796">
    <property type="entry name" value="Ank_2"/>
    <property type="match status" value="4"/>
</dbReference>
<dbReference type="Proteomes" id="UP000838412">
    <property type="component" value="Chromosome 3"/>
</dbReference>
<dbReference type="Pfam" id="PF00023">
    <property type="entry name" value="Ank"/>
    <property type="match status" value="2"/>
</dbReference>
<dbReference type="SUPFAM" id="SSF53756">
    <property type="entry name" value="UDP-Glycosyltransferase/glycogen phosphorylase"/>
    <property type="match status" value="1"/>
</dbReference>
<feature type="region of interest" description="Disordered" evidence="4">
    <location>
        <begin position="1013"/>
        <end position="1068"/>
    </location>
</feature>
<dbReference type="SUPFAM" id="SSF48403">
    <property type="entry name" value="Ankyrin repeat"/>
    <property type="match status" value="2"/>
</dbReference>
<keyword evidence="1" id="KW-0677">Repeat</keyword>
<feature type="repeat" description="ANK" evidence="3">
    <location>
        <begin position="789"/>
        <end position="821"/>
    </location>
</feature>
<feature type="compositionally biased region" description="Basic and acidic residues" evidence="4">
    <location>
        <begin position="347"/>
        <end position="361"/>
    </location>
</feature>
<name>A0A8K0ENP6_BRALA</name>
<feature type="compositionally biased region" description="Basic and acidic residues" evidence="4">
    <location>
        <begin position="394"/>
        <end position="405"/>
    </location>
</feature>
<dbReference type="Pfam" id="PF20706">
    <property type="entry name" value="GT4-conflict"/>
    <property type="match status" value="1"/>
</dbReference>
<feature type="repeat" description="ANK" evidence="3">
    <location>
        <begin position="723"/>
        <end position="755"/>
    </location>
</feature>
<dbReference type="PROSITE" id="PS50088">
    <property type="entry name" value="ANK_REPEAT"/>
    <property type="match status" value="11"/>
</dbReference>
<feature type="compositionally biased region" description="Polar residues" evidence="4">
    <location>
        <begin position="1032"/>
        <end position="1041"/>
    </location>
</feature>
<feature type="repeat" description="ANK" evidence="3">
    <location>
        <begin position="431"/>
        <end position="463"/>
    </location>
</feature>
<feature type="repeat" description="ANK" evidence="3">
    <location>
        <begin position="497"/>
        <end position="529"/>
    </location>
</feature>
<organism evidence="5 6">
    <name type="scientific">Branchiostoma lanceolatum</name>
    <name type="common">Common lancelet</name>
    <name type="synonym">Amphioxus lanceolatum</name>
    <dbReference type="NCBI Taxonomy" id="7740"/>
    <lineage>
        <taxon>Eukaryota</taxon>
        <taxon>Metazoa</taxon>
        <taxon>Chordata</taxon>
        <taxon>Cephalochordata</taxon>
        <taxon>Leptocardii</taxon>
        <taxon>Amphioxiformes</taxon>
        <taxon>Branchiostomatidae</taxon>
        <taxon>Branchiostoma</taxon>
    </lineage>
</organism>
<feature type="compositionally biased region" description="Low complexity" evidence="4">
    <location>
        <begin position="663"/>
        <end position="672"/>
    </location>
</feature>
<gene>
    <name evidence="5" type="primary">ANKRD28</name>
    <name evidence="5" type="ORF">BLAG_LOCUS16175</name>
</gene>
<evidence type="ECO:0000313" key="6">
    <source>
        <dbReference type="Proteomes" id="UP000838412"/>
    </source>
</evidence>
<feature type="region of interest" description="Disordered" evidence="4">
    <location>
        <begin position="639"/>
        <end position="691"/>
    </location>
</feature>
<reference evidence="5" key="1">
    <citation type="submission" date="2022-01" db="EMBL/GenBank/DDBJ databases">
        <authorList>
            <person name="Braso-Vives M."/>
        </authorList>
    </citation>
    <scope>NUCLEOTIDE SEQUENCE</scope>
</reference>
<feature type="region of interest" description="Disordered" evidence="4">
    <location>
        <begin position="347"/>
        <end position="405"/>
    </location>
</feature>
<dbReference type="OrthoDB" id="194358at2759"/>
<evidence type="ECO:0000256" key="2">
    <source>
        <dbReference type="ARBA" id="ARBA00023043"/>
    </source>
</evidence>
<dbReference type="InterPro" id="IPR050776">
    <property type="entry name" value="Ank_Repeat/CDKN_Inhibitor"/>
</dbReference>
<dbReference type="GO" id="GO:0005634">
    <property type="term" value="C:nucleus"/>
    <property type="evidence" value="ECO:0007669"/>
    <property type="project" value="TreeGrafter"/>
</dbReference>
<evidence type="ECO:0000256" key="1">
    <source>
        <dbReference type="ARBA" id="ARBA00022737"/>
    </source>
</evidence>
<feature type="repeat" description="ANK" evidence="3">
    <location>
        <begin position="398"/>
        <end position="430"/>
    </location>
</feature>
<dbReference type="InterPro" id="IPR036770">
    <property type="entry name" value="Ankyrin_rpt-contain_sf"/>
</dbReference>
<dbReference type="Gene3D" id="1.25.40.20">
    <property type="entry name" value="Ankyrin repeat-containing domain"/>
    <property type="match status" value="5"/>
</dbReference>
<feature type="repeat" description="ANK" evidence="3">
    <location>
        <begin position="889"/>
        <end position="921"/>
    </location>
</feature>
<keyword evidence="2 3" id="KW-0040">ANK repeat</keyword>
<evidence type="ECO:0000313" key="5">
    <source>
        <dbReference type="EMBL" id="CAH1258707.1"/>
    </source>
</evidence>
<feature type="repeat" description="ANK" evidence="3">
    <location>
        <begin position="566"/>
        <end position="598"/>
    </location>
</feature>
<dbReference type="PANTHER" id="PTHR24201">
    <property type="entry name" value="ANK_REP_REGION DOMAIN-CONTAINING PROTEIN"/>
    <property type="match status" value="1"/>
</dbReference>
<feature type="repeat" description="ANK" evidence="3">
    <location>
        <begin position="756"/>
        <end position="788"/>
    </location>
</feature>
<keyword evidence="6" id="KW-1185">Reference proteome</keyword>
<dbReference type="CDD" id="cd03801">
    <property type="entry name" value="GT4_PimA-like"/>
    <property type="match status" value="1"/>
</dbReference>
<dbReference type="PRINTS" id="PR01415">
    <property type="entry name" value="ANKYRIN"/>
</dbReference>
<dbReference type="InterPro" id="IPR002110">
    <property type="entry name" value="Ankyrin_rpt"/>
</dbReference>
<dbReference type="InterPro" id="IPR036691">
    <property type="entry name" value="Endo/exonu/phosph_ase_sf"/>
</dbReference>
<feature type="repeat" description="ANK" evidence="3">
    <location>
        <begin position="855"/>
        <end position="888"/>
    </location>
</feature>
<feature type="compositionally biased region" description="Basic and acidic residues" evidence="4">
    <location>
        <begin position="23"/>
        <end position="36"/>
    </location>
</feature>
<feature type="repeat" description="ANK" evidence="3">
    <location>
        <begin position="464"/>
        <end position="496"/>
    </location>
</feature>
<dbReference type="PANTHER" id="PTHR24201:SF16">
    <property type="entry name" value="ANKYRIN-1-LIKE-RELATED"/>
    <property type="match status" value="1"/>
</dbReference>
<sequence>MALQPNPVYQPELVSSDTLEAASDGRKGKPSESREDEAKELAQLNESLTRAAHTAHGRHPYRYGIASVNFKGDTRGTGNANLRKLLLGQLQEETRMSIIFVQECPWADPVKQLELEETFRYTGLLNEAGIIWNSDLFELKRLDSYKLIGDKHPNLIQHRGRVCISEMSIKVQPTGHTASSNIAVEKKPNVSDFIAISWHGPHKSTDAEKRLIFRDLLAFFKTLTVKENKDGQKACVVGGDFNFRLDKACDNIDDGYPGLTIPASYGSDTIDYFIFTSDLINILHAQQLSLDYDVGSVYTTQDRDRARAEMCQTASNQVIDHSPVFAVLDLGSPNPFSSPSKIRARKIAEPSRVDVTPDRSSYRRTQATPGSSLKENKERPAGQSVVGDNMSQADGERKGESPLHWASRDGHLGIVSTLLRGGVDVNTRDSMQRTPLHEAAVNNHIETVKALLVAGADVNARDMVQSTPLHDASTKGHHETVQALLVALADVHAQDIEKSTPLHMAAANGGTETVKTLLKAGADVNARDKEQRTPLHLTARNGYHETVSALLMMAQGQVDVNAFSNQKWTPLHMAAMNGQHKAASVLLTAKADVNARDNELNTPIREAEQRGHQTCVEAMQKHEADNGSKDKNFISNYRRSKGETKQRQRPPAGASGDDPATMSSAAGAASAAEQVPKRGSAMDEKEQEMKEKDLCEAAKNGETAKVKQLLDEGVSFHATRGSLKRTPLHLSAENGHHKTVIALLMARAAVDTQDVAGRTALHMAAVNGHHNSVLSLVGAGATVNARGDQQLTPVHLAAMNGHHETVTALHTAGADVKARDDEGRIPLHLAANNGYHETVSALLTAGSNVNAKNNEQRTSMHLAAMNGHHETVTLLAAAPGADVNAKDNEKSVPLHEATVHGHPKCVEVLLQHGADVAAKNEKGLSAKDIAKDGDTSSIEAGRNKEEIIRGRKEIMKLLQEENARISRERRKSQAVLIRFYEDRGMTKVKKNCPLIKEAAEESGKSVEQVKSFINRRKRKGDTDSAKTRLGPSGSSGDTVATETKDGVKKRRTEGAGVEDADDQGKPLQSKQADISVLLVNDEYGGHSTMNRRVAQLLLKHGAKVYSTALKATEEDKRCAANDGVNLILPKRKGDMRPSLDWLTYYNSVHYPNIPRNLQYIVGYADVTSKAAKNIKEERCQEAKLVLFNHEMPDDNTTKKAADKVTTIIKDAKSADAVFSVGNRIYTHFETKYRSLEEIEPRHHYLFLPRASPVFEATGSQPGGGERLVLIFARMSEVMAQKGLDLAARAMGYAAQKIGNMSWVVRWIQEDEDDWEKNKKTLEKKIQSPTIKPTIRPYGTQEEIARDIQHAHLVMVTSRSEPFGLVGLEAIAAGIPVLIPDQSGLADMIKDLIRNNKCHADMRHRILVTSAGPKESDMDATARRWADKISDSLEFSSHEFEKAAEFKKKLLESKYWEESHNNLLRVFGLNE</sequence>
<feature type="compositionally biased region" description="Basic and acidic residues" evidence="4">
    <location>
        <begin position="680"/>
        <end position="691"/>
    </location>
</feature>
<dbReference type="Gene3D" id="3.40.50.2000">
    <property type="entry name" value="Glycogen Phosphorylase B"/>
    <property type="match status" value="1"/>
</dbReference>
<feature type="compositionally biased region" description="Polar residues" evidence="4">
    <location>
        <begin position="363"/>
        <end position="373"/>
    </location>
</feature>
<feature type="region of interest" description="Disordered" evidence="4">
    <location>
        <begin position="1"/>
        <end position="36"/>
    </location>
</feature>
<dbReference type="PROSITE" id="PS50297">
    <property type="entry name" value="ANK_REP_REGION"/>
    <property type="match status" value="11"/>
</dbReference>
<dbReference type="Gene3D" id="1.10.10.60">
    <property type="entry name" value="Homeodomain-like"/>
    <property type="match status" value="1"/>
</dbReference>
<accession>A0A8K0ENP6</accession>
<dbReference type="EMBL" id="OV696688">
    <property type="protein sequence ID" value="CAH1258707.1"/>
    <property type="molecule type" value="Genomic_DNA"/>
</dbReference>
<evidence type="ECO:0000256" key="3">
    <source>
        <dbReference type="PROSITE-ProRule" id="PRU00023"/>
    </source>
</evidence>
<proteinExistence type="predicted"/>
<feature type="repeat" description="ANK" evidence="3">
    <location>
        <begin position="822"/>
        <end position="854"/>
    </location>
</feature>
<dbReference type="SMART" id="SM00248">
    <property type="entry name" value="ANK"/>
    <property type="match status" value="14"/>
</dbReference>
<dbReference type="Gene3D" id="3.60.10.10">
    <property type="entry name" value="Endonuclease/exonuclease/phosphatase"/>
    <property type="match status" value="1"/>
</dbReference>